<dbReference type="KEGG" id="dbk:DGMP_05200"/>
<sequence length="271" mass="30136">MNMTIYRSVISSVLLQFLAFFQLHPADANAATDYFIFPRTNAESIYCSELQIKNSRIHCSTNGILMEFDQKDINMVEVIHNGRSLKISHFDKNTMDRIKALVSTAPDPSSKNNTTNLITTLHVPSFTEWAAVFKKTLSLETSIGKTTTALLLLGMAVFATGSLMYAVAAFRTSMLWGLGCIFIPLVSVIFLFAHWKAARKPFVISIFGLLTATAALFLIKSGGQKSFQCRGKIYCSEMTSCAEAKFYLRNCPGVKIDGDYDGIPCEKQWCN</sequence>
<dbReference type="EMBL" id="AP024086">
    <property type="protein sequence ID" value="BCL59827.1"/>
    <property type="molecule type" value="Genomic_DNA"/>
</dbReference>
<feature type="transmembrane region" description="Helical" evidence="1">
    <location>
        <begin position="175"/>
        <end position="195"/>
    </location>
</feature>
<feature type="transmembrane region" description="Helical" evidence="1">
    <location>
        <begin position="201"/>
        <end position="219"/>
    </location>
</feature>
<evidence type="ECO:0000256" key="2">
    <source>
        <dbReference type="SAM" id="SignalP"/>
    </source>
</evidence>
<keyword evidence="5" id="KW-1185">Reference proteome</keyword>
<organism evidence="4 5">
    <name type="scientific">Desulfomarina profundi</name>
    <dbReference type="NCBI Taxonomy" id="2772557"/>
    <lineage>
        <taxon>Bacteria</taxon>
        <taxon>Pseudomonadati</taxon>
        <taxon>Thermodesulfobacteriota</taxon>
        <taxon>Desulfobulbia</taxon>
        <taxon>Desulfobulbales</taxon>
        <taxon>Desulfobulbaceae</taxon>
        <taxon>Desulfomarina</taxon>
    </lineage>
</organism>
<evidence type="ECO:0000313" key="5">
    <source>
        <dbReference type="Proteomes" id="UP000826725"/>
    </source>
</evidence>
<evidence type="ECO:0000313" key="4">
    <source>
        <dbReference type="EMBL" id="BCL59827.1"/>
    </source>
</evidence>
<name>A0A8D5JKS5_9BACT</name>
<feature type="chain" id="PRO_5034897477" description="Excalibur calcium-binding domain-containing protein" evidence="2">
    <location>
        <begin position="31"/>
        <end position="271"/>
    </location>
</feature>
<evidence type="ECO:0000256" key="1">
    <source>
        <dbReference type="SAM" id="Phobius"/>
    </source>
</evidence>
<dbReference type="AlphaFoldDB" id="A0A8D5JKS5"/>
<keyword evidence="1" id="KW-0472">Membrane</keyword>
<feature type="transmembrane region" description="Helical" evidence="1">
    <location>
        <begin position="149"/>
        <end position="168"/>
    </location>
</feature>
<keyword evidence="2" id="KW-0732">Signal</keyword>
<protein>
    <recommendedName>
        <fullName evidence="3">Excalibur calcium-binding domain-containing protein</fullName>
    </recommendedName>
</protein>
<keyword evidence="1" id="KW-1133">Transmembrane helix</keyword>
<keyword evidence="1" id="KW-0812">Transmembrane</keyword>
<dbReference type="Proteomes" id="UP000826725">
    <property type="component" value="Chromosome"/>
</dbReference>
<reference evidence="4" key="1">
    <citation type="submission" date="2020-09" db="EMBL/GenBank/DDBJ databases">
        <title>Desulfogranum mesoprofundum gen. nov., sp. nov., a novel mesophilic, sulfate-reducing chemolithoautotroph isolated from a deep-sea hydrothermal vent chimney in the Suiyo Seamount.</title>
        <authorList>
            <person name="Hashimoto Y."/>
            <person name="Nakagawa S."/>
        </authorList>
    </citation>
    <scope>NUCLEOTIDE SEQUENCE</scope>
    <source>
        <strain evidence="4">KT2</strain>
    </source>
</reference>
<gene>
    <name evidence="4" type="ORF">DGMP_05200</name>
</gene>
<accession>A0A8D5JKS5</accession>
<feature type="domain" description="Excalibur calcium-binding" evidence="3">
    <location>
        <begin position="234"/>
        <end position="266"/>
    </location>
</feature>
<feature type="signal peptide" evidence="2">
    <location>
        <begin position="1"/>
        <end position="30"/>
    </location>
</feature>
<dbReference type="Pfam" id="PF05901">
    <property type="entry name" value="Excalibur"/>
    <property type="match status" value="1"/>
</dbReference>
<dbReference type="InterPro" id="IPR008613">
    <property type="entry name" value="Excalibur_Ca-bd_domain"/>
</dbReference>
<evidence type="ECO:0000259" key="3">
    <source>
        <dbReference type="Pfam" id="PF05901"/>
    </source>
</evidence>
<proteinExistence type="predicted"/>